<name>A0A6J7XKC1_9CAUD</name>
<sequence length="66" mass="7918">MHDLNQAKCDGFLDRELCVNRNECLRFNRVSDDLLQEWVTPKLLDNGKCNSFLKDYAQDQKQNRWK</sequence>
<gene>
    <name evidence="1" type="ORF">UFOVP144_11</name>
</gene>
<proteinExistence type="predicted"/>
<dbReference type="EMBL" id="LR798451">
    <property type="protein sequence ID" value="CAB5238162.1"/>
    <property type="molecule type" value="Genomic_DNA"/>
</dbReference>
<reference evidence="1" key="1">
    <citation type="submission" date="2020-05" db="EMBL/GenBank/DDBJ databases">
        <authorList>
            <person name="Chiriac C."/>
            <person name="Salcher M."/>
            <person name="Ghai R."/>
            <person name="Kavagutti S V."/>
        </authorList>
    </citation>
    <scope>NUCLEOTIDE SEQUENCE</scope>
</reference>
<accession>A0A6J7XKC1</accession>
<organism evidence="1">
    <name type="scientific">uncultured Caudovirales phage</name>
    <dbReference type="NCBI Taxonomy" id="2100421"/>
    <lineage>
        <taxon>Viruses</taxon>
        <taxon>Duplodnaviria</taxon>
        <taxon>Heunggongvirae</taxon>
        <taxon>Uroviricota</taxon>
        <taxon>Caudoviricetes</taxon>
        <taxon>Peduoviridae</taxon>
        <taxon>Maltschvirus</taxon>
        <taxon>Maltschvirus maltsch</taxon>
    </lineage>
</organism>
<evidence type="ECO:0000313" key="1">
    <source>
        <dbReference type="EMBL" id="CAB5238162.1"/>
    </source>
</evidence>
<protein>
    <submittedName>
        <fullName evidence="1">Uncharacterized protein</fullName>
    </submittedName>
</protein>